<reference evidence="4" key="3">
    <citation type="journal article" date="2022" name="Microorganisms">
        <title>Beyond the ABCs#Discovery of Three New Plasmid Types in Rhodobacterales (RepQ, RepY, RepW).</title>
        <authorList>
            <person name="Freese H.M."/>
            <person name="Ringel V."/>
            <person name="Overmann J."/>
            <person name="Petersen J."/>
        </authorList>
    </citation>
    <scope>NUCLEOTIDE SEQUENCE</scope>
    <source>
        <strain evidence="4">DSM 110277</strain>
    </source>
</reference>
<reference evidence="6" key="4">
    <citation type="journal article" date="2022" name="Microorganisms">
        <title>Beyond the ABCs#Discovery of Three New Plasmid Types in Rhodobacterales (RepQ, RepY, RepW).</title>
        <authorList>
            <person name="Freese H.M."/>
            <person name="Ringel V."/>
            <person name="Overmann J."/>
            <person name="Petersen J."/>
        </authorList>
    </citation>
    <scope>NUCLEOTIDE SEQUENCE [LARGE SCALE GENOMIC DNA]</scope>
    <source>
        <strain evidence="6">DSM 110277</strain>
    </source>
</reference>
<evidence type="ECO:0000313" key="3">
    <source>
        <dbReference type="EMBL" id="SDW60039.1"/>
    </source>
</evidence>
<protein>
    <submittedName>
        <fullName evidence="3">Uncharacterized protein</fullName>
    </submittedName>
</protein>
<keyword evidence="2" id="KW-0812">Transmembrane</keyword>
<gene>
    <name evidence="4" type="ORF">DSM110277_01394</name>
    <name evidence="3" type="ORF">SAMN04488041_102636</name>
</gene>
<proteinExistence type="predicted"/>
<evidence type="ECO:0000313" key="6">
    <source>
        <dbReference type="Proteomes" id="UP000830781"/>
    </source>
</evidence>
<dbReference type="AlphaFoldDB" id="A0A1H2UWQ4"/>
<organism evidence="3 5">
    <name type="scientific">Sulfitobacter pontiacus</name>
    <dbReference type="NCBI Taxonomy" id="60137"/>
    <lineage>
        <taxon>Bacteria</taxon>
        <taxon>Pseudomonadati</taxon>
        <taxon>Pseudomonadota</taxon>
        <taxon>Alphaproteobacteria</taxon>
        <taxon>Rhodobacterales</taxon>
        <taxon>Roseobacteraceae</taxon>
        <taxon>Sulfitobacter</taxon>
    </lineage>
</organism>
<evidence type="ECO:0000313" key="4">
    <source>
        <dbReference type="EMBL" id="UOA22983.1"/>
    </source>
</evidence>
<keyword evidence="6" id="KW-1185">Reference proteome</keyword>
<feature type="compositionally biased region" description="Polar residues" evidence="1">
    <location>
        <begin position="1"/>
        <end position="16"/>
    </location>
</feature>
<feature type="transmembrane region" description="Helical" evidence="2">
    <location>
        <begin position="20"/>
        <end position="41"/>
    </location>
</feature>
<dbReference type="EMBL" id="FNNB01000002">
    <property type="protein sequence ID" value="SDW60039.1"/>
    <property type="molecule type" value="Genomic_DNA"/>
</dbReference>
<keyword evidence="2" id="KW-1133">Transmembrane helix</keyword>
<dbReference type="Proteomes" id="UP000830781">
    <property type="component" value="Chromosome"/>
</dbReference>
<evidence type="ECO:0000256" key="1">
    <source>
        <dbReference type="SAM" id="MobiDB-lite"/>
    </source>
</evidence>
<dbReference type="RefSeq" id="WP_005852605.1">
    <property type="nucleotide sequence ID" value="NZ_BSKR01000001.1"/>
</dbReference>
<evidence type="ECO:0000313" key="5">
    <source>
        <dbReference type="Proteomes" id="UP000183076"/>
    </source>
</evidence>
<evidence type="ECO:0000256" key="2">
    <source>
        <dbReference type="SAM" id="Phobius"/>
    </source>
</evidence>
<dbReference type="EMBL" id="CP084959">
    <property type="protein sequence ID" value="UOA22983.1"/>
    <property type="molecule type" value="Genomic_DNA"/>
</dbReference>
<accession>A0A1H2UWQ4</accession>
<reference evidence="3" key="1">
    <citation type="submission" date="2016-10" db="EMBL/GenBank/DDBJ databases">
        <authorList>
            <person name="de Groot N.N."/>
        </authorList>
    </citation>
    <scope>NUCLEOTIDE SEQUENCE [LARGE SCALE GENOMIC DNA]</scope>
    <source>
        <strain evidence="3">DSM 10014</strain>
    </source>
</reference>
<feature type="region of interest" description="Disordered" evidence="1">
    <location>
        <begin position="1"/>
        <end position="21"/>
    </location>
</feature>
<name>A0A1H2UWQ4_9RHOB</name>
<dbReference type="GeneID" id="94021645"/>
<sequence length="78" mass="7685">MATPDNNQAPHTTVNKTSGTGSGIVIGVLVVLVLGFGFYFFAGGNPMDDSGDINVNVEGAADGAADAVEGAAEEATGN</sequence>
<dbReference type="Proteomes" id="UP000183076">
    <property type="component" value="Unassembled WGS sequence"/>
</dbReference>
<reference evidence="5" key="2">
    <citation type="submission" date="2016-10" db="EMBL/GenBank/DDBJ databases">
        <authorList>
            <person name="Varghese N."/>
            <person name="Submissions S."/>
        </authorList>
    </citation>
    <scope>NUCLEOTIDE SEQUENCE [LARGE SCALE GENOMIC DNA]</scope>
    <source>
        <strain evidence="5">DSM 10014</strain>
    </source>
</reference>
<dbReference type="STRING" id="60137.SAMN04488041_102636"/>
<keyword evidence="2" id="KW-0472">Membrane</keyword>